<evidence type="ECO:0000313" key="1">
    <source>
        <dbReference type="EMBL" id="CAF0777224.1"/>
    </source>
</evidence>
<organism evidence="1 2">
    <name type="scientific">Adineta ricciae</name>
    <name type="common">Rotifer</name>
    <dbReference type="NCBI Taxonomy" id="249248"/>
    <lineage>
        <taxon>Eukaryota</taxon>
        <taxon>Metazoa</taxon>
        <taxon>Spiralia</taxon>
        <taxon>Gnathifera</taxon>
        <taxon>Rotifera</taxon>
        <taxon>Eurotatoria</taxon>
        <taxon>Bdelloidea</taxon>
        <taxon>Adinetida</taxon>
        <taxon>Adinetidae</taxon>
        <taxon>Adineta</taxon>
    </lineage>
</organism>
<evidence type="ECO:0008006" key="3">
    <source>
        <dbReference type="Google" id="ProtNLM"/>
    </source>
</evidence>
<dbReference type="Proteomes" id="UP000663828">
    <property type="component" value="Unassembled WGS sequence"/>
</dbReference>
<accession>A0A813R5B3</accession>
<name>A0A813R5B3_ADIRI</name>
<dbReference type="AlphaFoldDB" id="A0A813R5B3"/>
<protein>
    <recommendedName>
        <fullName evidence="3">F-box domain-containing protein</fullName>
    </recommendedName>
</protein>
<dbReference type="Gene3D" id="3.80.10.10">
    <property type="entry name" value="Ribonuclease Inhibitor"/>
    <property type="match status" value="1"/>
</dbReference>
<sequence length="368" mass="42950">MDKSLVCSGSKLETFSDEVFFEIFDRLSPNDLFKTFYGLNSRLNTILTDSRMRFRDNLSSLTPKQFHSYVQNILPQIVDRFISFTFGTYDTDEYQQVHLFLHRYAVDLRLFQHLRTLVIIKMTIDDFPMIQSAISSLKHLVNIRFSVDSEGVDTMSFVHIDNDLLSGPKLKRVKMDMCARTTFFNVTTLSNVEQLSIVWCQMQELTHLLQYSPCLTTLKATICGLNDVDLWTQSICGNLHQRCSSRLNSLKLVIDSIRFDYLLLLLEELGQLRSLWLLLNHYEYLDADKWENLFQTSLIQLDHLDLTIALTKPFQSANSPNQMLMFSPPHIACIKFNTKFWFQRGWRAKLDEYDHCVRLTVSNHALPI</sequence>
<evidence type="ECO:0000313" key="2">
    <source>
        <dbReference type="Proteomes" id="UP000663828"/>
    </source>
</evidence>
<dbReference type="InterPro" id="IPR032675">
    <property type="entry name" value="LRR_dom_sf"/>
</dbReference>
<dbReference type="SUPFAM" id="SSF52047">
    <property type="entry name" value="RNI-like"/>
    <property type="match status" value="1"/>
</dbReference>
<dbReference type="EMBL" id="CAJNOR010000056">
    <property type="protein sequence ID" value="CAF0777224.1"/>
    <property type="molecule type" value="Genomic_DNA"/>
</dbReference>
<proteinExistence type="predicted"/>
<comment type="caution">
    <text evidence="1">The sequence shown here is derived from an EMBL/GenBank/DDBJ whole genome shotgun (WGS) entry which is preliminary data.</text>
</comment>
<keyword evidence="2" id="KW-1185">Reference proteome</keyword>
<reference evidence="1" key="1">
    <citation type="submission" date="2021-02" db="EMBL/GenBank/DDBJ databases">
        <authorList>
            <person name="Nowell W R."/>
        </authorList>
    </citation>
    <scope>NUCLEOTIDE SEQUENCE</scope>
</reference>
<gene>
    <name evidence="1" type="ORF">XAT740_LOCUS1775</name>
</gene>